<reference evidence="1" key="2">
    <citation type="journal article" date="2015" name="Fish Shellfish Immunol.">
        <title>Early steps in the European eel (Anguilla anguilla)-Vibrio vulnificus interaction in the gills: Role of the RtxA13 toxin.</title>
        <authorList>
            <person name="Callol A."/>
            <person name="Pajuelo D."/>
            <person name="Ebbesson L."/>
            <person name="Teles M."/>
            <person name="MacKenzie S."/>
            <person name="Amaro C."/>
        </authorList>
    </citation>
    <scope>NUCLEOTIDE SEQUENCE</scope>
</reference>
<proteinExistence type="predicted"/>
<organism evidence="1">
    <name type="scientific">Anguilla anguilla</name>
    <name type="common">European freshwater eel</name>
    <name type="synonym">Muraena anguilla</name>
    <dbReference type="NCBI Taxonomy" id="7936"/>
    <lineage>
        <taxon>Eukaryota</taxon>
        <taxon>Metazoa</taxon>
        <taxon>Chordata</taxon>
        <taxon>Craniata</taxon>
        <taxon>Vertebrata</taxon>
        <taxon>Euteleostomi</taxon>
        <taxon>Actinopterygii</taxon>
        <taxon>Neopterygii</taxon>
        <taxon>Teleostei</taxon>
        <taxon>Anguilliformes</taxon>
        <taxon>Anguillidae</taxon>
        <taxon>Anguilla</taxon>
    </lineage>
</organism>
<reference evidence="1" key="1">
    <citation type="submission" date="2014-11" db="EMBL/GenBank/DDBJ databases">
        <authorList>
            <person name="Amaro Gonzalez C."/>
        </authorList>
    </citation>
    <scope>NUCLEOTIDE SEQUENCE</scope>
</reference>
<dbReference type="AlphaFoldDB" id="A0A0E9RH15"/>
<dbReference type="EMBL" id="GBXM01080924">
    <property type="protein sequence ID" value="JAH27653.1"/>
    <property type="molecule type" value="Transcribed_RNA"/>
</dbReference>
<protein>
    <submittedName>
        <fullName evidence="1">Uncharacterized protein</fullName>
    </submittedName>
</protein>
<accession>A0A0E9RH15</accession>
<name>A0A0E9RH15_ANGAN</name>
<sequence length="16" mass="1904">MFSHFLPYISPNQPLL</sequence>
<evidence type="ECO:0000313" key="1">
    <source>
        <dbReference type="EMBL" id="JAH27653.1"/>
    </source>
</evidence>